<keyword evidence="5" id="KW-0732">Signal</keyword>
<accession>A0AA38P9S5</accession>
<dbReference type="Proteomes" id="UP001163846">
    <property type="component" value="Unassembled WGS sequence"/>
</dbReference>
<sequence>MGPLLFLLSALSALRFTVTEVPSLQLIHPRTITQISASELAGFAPYTQFARAAYCPTDVLKTWTCGEACQANADFEVAFVGGDGDDIQNYFVGYSPSLGAIIVTHEGTDPTQLESDLTDIDIPLAKPSNALFPGISLSVEVHSGFLNEHALSARSILAEVDSLMASKGVNKIVAVGHSLGGALAEIDTVFLRLNIPSASIFAMTYGTPRVGNPAWAALVDSSNVNFKRIDNKQDLIPIVPGRFLGFEHPAGEIHILGAGDAVSCPGDDDATDSDCQIASVPTIFEGSIVDHLGPYEGIYLGTIYCT</sequence>
<keyword evidence="8" id="KW-1185">Reference proteome</keyword>
<comment type="catalytic activity">
    <reaction evidence="4">
        <text>a monoacylglycerol + H2O = glycerol + a fatty acid + H(+)</text>
        <dbReference type="Rhea" id="RHEA:15245"/>
        <dbReference type="ChEBI" id="CHEBI:15377"/>
        <dbReference type="ChEBI" id="CHEBI:15378"/>
        <dbReference type="ChEBI" id="CHEBI:17408"/>
        <dbReference type="ChEBI" id="CHEBI:17754"/>
        <dbReference type="ChEBI" id="CHEBI:28868"/>
    </reaction>
</comment>
<comment type="catalytic activity">
    <reaction evidence="3">
        <text>a diacylglycerol + H2O = a monoacylglycerol + a fatty acid + H(+)</text>
        <dbReference type="Rhea" id="RHEA:32731"/>
        <dbReference type="ChEBI" id="CHEBI:15377"/>
        <dbReference type="ChEBI" id="CHEBI:15378"/>
        <dbReference type="ChEBI" id="CHEBI:17408"/>
        <dbReference type="ChEBI" id="CHEBI:18035"/>
        <dbReference type="ChEBI" id="CHEBI:28868"/>
    </reaction>
</comment>
<comment type="caution">
    <text evidence="7">The sequence shown here is derived from an EMBL/GenBank/DDBJ whole genome shotgun (WGS) entry which is preliminary data.</text>
</comment>
<comment type="similarity">
    <text evidence="2">Belongs to the AB hydrolase superfamily. Lipase family. Class 3 subfamily.</text>
</comment>
<feature type="domain" description="Fungal lipase-type" evidence="6">
    <location>
        <begin position="106"/>
        <end position="242"/>
    </location>
</feature>
<evidence type="ECO:0000256" key="2">
    <source>
        <dbReference type="ARBA" id="ARBA00043996"/>
    </source>
</evidence>
<dbReference type="CDD" id="cd00519">
    <property type="entry name" value="Lipase_3"/>
    <property type="match status" value="1"/>
</dbReference>
<dbReference type="PANTHER" id="PTHR45856">
    <property type="entry name" value="ALPHA/BETA-HYDROLASES SUPERFAMILY PROTEIN"/>
    <property type="match status" value="1"/>
</dbReference>
<proteinExistence type="inferred from homology"/>
<evidence type="ECO:0000256" key="5">
    <source>
        <dbReference type="SAM" id="SignalP"/>
    </source>
</evidence>
<feature type="signal peptide" evidence="5">
    <location>
        <begin position="1"/>
        <end position="19"/>
    </location>
</feature>
<keyword evidence="1" id="KW-1015">Disulfide bond</keyword>
<evidence type="ECO:0000259" key="6">
    <source>
        <dbReference type="Pfam" id="PF01764"/>
    </source>
</evidence>
<dbReference type="AlphaFoldDB" id="A0AA38P9S5"/>
<evidence type="ECO:0000256" key="1">
    <source>
        <dbReference type="ARBA" id="ARBA00023157"/>
    </source>
</evidence>
<dbReference type="Pfam" id="PF01764">
    <property type="entry name" value="Lipase_3"/>
    <property type="match status" value="1"/>
</dbReference>
<evidence type="ECO:0000313" key="8">
    <source>
        <dbReference type="Proteomes" id="UP001163846"/>
    </source>
</evidence>
<dbReference type="InterPro" id="IPR002921">
    <property type="entry name" value="Fungal_lipase-type"/>
</dbReference>
<dbReference type="PANTHER" id="PTHR45856:SF25">
    <property type="entry name" value="FUNGAL LIPASE-LIKE DOMAIN-CONTAINING PROTEIN"/>
    <property type="match status" value="1"/>
</dbReference>
<evidence type="ECO:0000256" key="4">
    <source>
        <dbReference type="ARBA" id="ARBA00048461"/>
    </source>
</evidence>
<name>A0AA38P9S5_9AGAR</name>
<protein>
    <submittedName>
        <fullName evidence="7">Alpha/Beta hydrolase protein</fullName>
    </submittedName>
</protein>
<dbReference type="SUPFAM" id="SSF53474">
    <property type="entry name" value="alpha/beta-Hydrolases"/>
    <property type="match status" value="1"/>
</dbReference>
<organism evidence="7 8">
    <name type="scientific">Lentinula raphanica</name>
    <dbReference type="NCBI Taxonomy" id="153919"/>
    <lineage>
        <taxon>Eukaryota</taxon>
        <taxon>Fungi</taxon>
        <taxon>Dikarya</taxon>
        <taxon>Basidiomycota</taxon>
        <taxon>Agaricomycotina</taxon>
        <taxon>Agaricomycetes</taxon>
        <taxon>Agaricomycetidae</taxon>
        <taxon>Agaricales</taxon>
        <taxon>Marasmiineae</taxon>
        <taxon>Omphalotaceae</taxon>
        <taxon>Lentinula</taxon>
    </lineage>
</organism>
<dbReference type="GO" id="GO:0016787">
    <property type="term" value="F:hydrolase activity"/>
    <property type="evidence" value="ECO:0007669"/>
    <property type="project" value="UniProtKB-KW"/>
</dbReference>
<dbReference type="GO" id="GO:0006629">
    <property type="term" value="P:lipid metabolic process"/>
    <property type="evidence" value="ECO:0007669"/>
    <property type="project" value="InterPro"/>
</dbReference>
<reference evidence="7" key="1">
    <citation type="submission" date="2022-08" db="EMBL/GenBank/DDBJ databases">
        <authorList>
            <consortium name="DOE Joint Genome Institute"/>
            <person name="Min B."/>
            <person name="Riley R."/>
            <person name="Sierra-Patev S."/>
            <person name="Naranjo-Ortiz M."/>
            <person name="Looney B."/>
            <person name="Konkel Z."/>
            <person name="Slot J.C."/>
            <person name="Sakamoto Y."/>
            <person name="Steenwyk J.L."/>
            <person name="Rokas A."/>
            <person name="Carro J."/>
            <person name="Camarero S."/>
            <person name="Ferreira P."/>
            <person name="Molpeceres G."/>
            <person name="Ruiz-Duenas F.J."/>
            <person name="Serrano A."/>
            <person name="Henrissat B."/>
            <person name="Drula E."/>
            <person name="Hughes K.W."/>
            <person name="Mata J.L."/>
            <person name="Ishikawa N.K."/>
            <person name="Vargas-Isla R."/>
            <person name="Ushijima S."/>
            <person name="Smith C.A."/>
            <person name="Ahrendt S."/>
            <person name="Andreopoulos W."/>
            <person name="He G."/>
            <person name="Labutti K."/>
            <person name="Lipzen A."/>
            <person name="Ng V."/>
            <person name="Sandor L."/>
            <person name="Barry K."/>
            <person name="Martinez A.T."/>
            <person name="Xiao Y."/>
            <person name="Gibbons J.G."/>
            <person name="Terashima K."/>
            <person name="Hibbett D.S."/>
            <person name="Grigoriev I.V."/>
        </authorList>
    </citation>
    <scope>NUCLEOTIDE SEQUENCE</scope>
    <source>
        <strain evidence="7">TFB9207</strain>
    </source>
</reference>
<gene>
    <name evidence="7" type="ORF">F5878DRAFT_618581</name>
</gene>
<evidence type="ECO:0000313" key="7">
    <source>
        <dbReference type="EMBL" id="KAJ3838781.1"/>
    </source>
</evidence>
<dbReference type="EMBL" id="MU806164">
    <property type="protein sequence ID" value="KAJ3838781.1"/>
    <property type="molecule type" value="Genomic_DNA"/>
</dbReference>
<dbReference type="InterPro" id="IPR051218">
    <property type="entry name" value="Sec_MonoDiacylglyc_Lipase"/>
</dbReference>
<dbReference type="Gene3D" id="3.40.50.1820">
    <property type="entry name" value="alpha/beta hydrolase"/>
    <property type="match status" value="1"/>
</dbReference>
<evidence type="ECO:0000256" key="3">
    <source>
        <dbReference type="ARBA" id="ARBA00047591"/>
    </source>
</evidence>
<feature type="chain" id="PRO_5041225798" evidence="5">
    <location>
        <begin position="20"/>
        <end position="306"/>
    </location>
</feature>
<keyword evidence="7" id="KW-0378">Hydrolase</keyword>
<dbReference type="InterPro" id="IPR029058">
    <property type="entry name" value="AB_hydrolase_fold"/>
</dbReference>